<comment type="caution">
    <text evidence="1">The sequence shown here is derived from an EMBL/GenBank/DDBJ whole genome shotgun (WGS) entry which is preliminary data.</text>
</comment>
<dbReference type="Proteomes" id="UP000473325">
    <property type="component" value="Unassembled WGS sequence"/>
</dbReference>
<dbReference type="RefSeq" id="WP_160878829.1">
    <property type="nucleotide sequence ID" value="NZ_WUEK01000009.1"/>
</dbReference>
<proteinExistence type="predicted"/>
<accession>A0A6L7EW22</accession>
<sequence>MTETVSSDAATPLLDFMLIGSWWHVALDSDVGIARSAKRLAEEVTGRHDAFAQVRMELRQDVVRAARAARRAGGTDFWFARQLVPDLHLPVNLTVYWPEVERDSAVTDLDAETAAFADGIGRAGGGQVEVVALLEDWGVVRSRVVRRGEDTQAGAFDQLAVAYWLLPPDQGKVCMLEFGSPATAVADELVELFDVVVGSVSVRPAD</sequence>
<dbReference type="EMBL" id="WUEK01000009">
    <property type="protein sequence ID" value="MXG90900.1"/>
    <property type="molecule type" value="Genomic_DNA"/>
</dbReference>
<keyword evidence="2" id="KW-1185">Reference proteome</keyword>
<protein>
    <submittedName>
        <fullName evidence="1">Uncharacterized protein</fullName>
    </submittedName>
</protein>
<evidence type="ECO:0000313" key="1">
    <source>
        <dbReference type="EMBL" id="MXG90900.1"/>
    </source>
</evidence>
<dbReference type="AlphaFoldDB" id="A0A6L7EW22"/>
<reference evidence="1 2" key="1">
    <citation type="submission" date="2019-12" db="EMBL/GenBank/DDBJ databases">
        <authorList>
            <person name="Kun Z."/>
        </authorList>
    </citation>
    <scope>NUCLEOTIDE SEQUENCE [LARGE SCALE GENOMIC DNA]</scope>
    <source>
        <strain evidence="1 2">YIM 123512</strain>
    </source>
</reference>
<name>A0A6L7EW22_9ACTN</name>
<evidence type="ECO:0000313" key="2">
    <source>
        <dbReference type="Proteomes" id="UP000473325"/>
    </source>
</evidence>
<organism evidence="1 2">
    <name type="scientific">Nocardioides flavescens</name>
    <dbReference type="NCBI Taxonomy" id="2691959"/>
    <lineage>
        <taxon>Bacteria</taxon>
        <taxon>Bacillati</taxon>
        <taxon>Actinomycetota</taxon>
        <taxon>Actinomycetes</taxon>
        <taxon>Propionibacteriales</taxon>
        <taxon>Nocardioidaceae</taxon>
        <taxon>Nocardioides</taxon>
    </lineage>
</organism>
<gene>
    <name evidence="1" type="ORF">GRQ65_15230</name>
</gene>